<protein>
    <submittedName>
        <fullName evidence="2">Uncharacterized protein</fullName>
    </submittedName>
</protein>
<dbReference type="AlphaFoldDB" id="A0A168T4K8"/>
<dbReference type="STRING" id="4829.A0A168T4K8"/>
<sequence length="482" mass="55513">MQSYYSSHDQPNEKTAVNLMARRLSDKWDRETKRFTNGFIKLGLPGSKVKKGTSGASSSSSSPSTTSTTSTTSSTKNSIKTPNTMQFQPSFNIPFVPPVTKDWHSSSIYAQVRHQQDMKCKIEALEQRLKHDQQVFEEERAVLLKEIKIKDNQICEKEQQWDSLWATKLHELEHQMDLERKEHECSILEWKARYQAAMDTEQQKHYRRLAYFHERLTAKNAEYAELEQQLASNNTHSNEDARPRRSTSLESGLFPRHGILSSTAKRHSSSAGLLAMKDDDLYARELQDMSLRHQASVDNMAAEYEVDRTELLAQHHRDKQVWKIEHDAELRAVRSTMAQEHDTEVGKINQAWQQKWDAMVAQNMQEQDRLKQEWNQQLAAEKRSWEDRQTRDNANLKKKLGWSTYELSLMIKEHTTALALAKQLNLAINHDADVEDMKYTLTSLLEAGIKNASQMDSTHSLSKKSSNSLFSGFMNLAVPTLS</sequence>
<feature type="region of interest" description="Disordered" evidence="1">
    <location>
        <begin position="232"/>
        <end position="253"/>
    </location>
</feature>
<organism evidence="2">
    <name type="scientific">Absidia glauca</name>
    <name type="common">Pin mould</name>
    <dbReference type="NCBI Taxonomy" id="4829"/>
    <lineage>
        <taxon>Eukaryota</taxon>
        <taxon>Fungi</taxon>
        <taxon>Fungi incertae sedis</taxon>
        <taxon>Mucoromycota</taxon>
        <taxon>Mucoromycotina</taxon>
        <taxon>Mucoromycetes</taxon>
        <taxon>Mucorales</taxon>
        <taxon>Cunninghamellaceae</taxon>
        <taxon>Absidia</taxon>
    </lineage>
</organism>
<dbReference type="EMBL" id="LT555008">
    <property type="protein sequence ID" value="SAM09454.1"/>
    <property type="molecule type" value="Genomic_DNA"/>
</dbReference>
<keyword evidence="3" id="KW-1185">Reference proteome</keyword>
<gene>
    <name evidence="2" type="primary">ABSGL_15130.1 scaffold 15162</name>
</gene>
<feature type="region of interest" description="Disordered" evidence="1">
    <location>
        <begin position="46"/>
        <end position="85"/>
    </location>
</feature>
<name>A0A168T4K8_ABSGL</name>
<evidence type="ECO:0000256" key="1">
    <source>
        <dbReference type="SAM" id="MobiDB-lite"/>
    </source>
</evidence>
<evidence type="ECO:0000313" key="2">
    <source>
        <dbReference type="EMBL" id="SAM09454.1"/>
    </source>
</evidence>
<evidence type="ECO:0000313" key="3">
    <source>
        <dbReference type="Proteomes" id="UP000078561"/>
    </source>
</evidence>
<dbReference type="OrthoDB" id="2288664at2759"/>
<dbReference type="Proteomes" id="UP000078561">
    <property type="component" value="Unassembled WGS sequence"/>
</dbReference>
<proteinExistence type="predicted"/>
<accession>A0A168T4K8</accession>
<reference evidence="2" key="1">
    <citation type="submission" date="2016-04" db="EMBL/GenBank/DDBJ databases">
        <authorList>
            <person name="Evans L.H."/>
            <person name="Alamgir A."/>
            <person name="Owens N."/>
            <person name="Weber N.D."/>
            <person name="Virtaneva K."/>
            <person name="Barbian K."/>
            <person name="Babar A."/>
            <person name="Rosenke K."/>
        </authorList>
    </citation>
    <scope>NUCLEOTIDE SEQUENCE [LARGE SCALE GENOMIC DNA]</scope>
    <source>
        <strain evidence="2">CBS 101.48</strain>
    </source>
</reference>
<dbReference type="InParanoid" id="A0A168T4K8"/>
<feature type="compositionally biased region" description="Low complexity" evidence="1">
    <location>
        <begin position="52"/>
        <end position="84"/>
    </location>
</feature>